<evidence type="ECO:0000256" key="7">
    <source>
        <dbReference type="ARBA" id="ARBA00022884"/>
    </source>
</evidence>
<name>A0ABT1MJ26_9BACT</name>
<evidence type="ECO:0000313" key="15">
    <source>
        <dbReference type="Proteomes" id="UP001205603"/>
    </source>
</evidence>
<feature type="active site" description="For RuvC-like nuclease domain" evidence="12">
    <location>
        <position position="10"/>
    </location>
</feature>
<feature type="binding site" evidence="12">
    <location>
        <position position="742"/>
    </location>
    <ligand>
        <name>Mg(2+)</name>
        <dbReference type="ChEBI" id="CHEBI:18420"/>
        <label>1</label>
    </ligand>
</feature>
<evidence type="ECO:0000256" key="11">
    <source>
        <dbReference type="ARBA" id="ARBA00046380"/>
    </source>
</evidence>
<keyword evidence="4 12" id="KW-0255">Endonuclease</keyword>
<dbReference type="GO" id="GO:0004519">
    <property type="term" value="F:endonuclease activity"/>
    <property type="evidence" value="ECO:0007669"/>
    <property type="project" value="UniProtKB-KW"/>
</dbReference>
<evidence type="ECO:0000256" key="5">
    <source>
        <dbReference type="ARBA" id="ARBA00022801"/>
    </source>
</evidence>
<dbReference type="NCBIfam" id="TIGR01865">
    <property type="entry name" value="cas_Csn1"/>
    <property type="match status" value="1"/>
</dbReference>
<dbReference type="Proteomes" id="UP001205603">
    <property type="component" value="Unassembled WGS sequence"/>
</dbReference>
<dbReference type="InterPro" id="IPR003615">
    <property type="entry name" value="HNH_nuc"/>
</dbReference>
<evidence type="ECO:0000256" key="1">
    <source>
        <dbReference type="ARBA" id="ARBA00001946"/>
    </source>
</evidence>
<dbReference type="InterPro" id="IPR041383">
    <property type="entry name" value="RuvC_III"/>
</dbReference>
<keyword evidence="15" id="KW-1185">Reference proteome</keyword>
<dbReference type="Gene3D" id="1.10.30.50">
    <property type="match status" value="1"/>
</dbReference>
<dbReference type="InterPro" id="IPR036397">
    <property type="entry name" value="RNaseH_sf"/>
</dbReference>
<keyword evidence="9 12" id="KW-0238">DNA-binding</keyword>
<organism evidence="14 15">
    <name type="scientific">Coprobacter tertius</name>
    <dbReference type="NCBI Taxonomy" id="2944915"/>
    <lineage>
        <taxon>Bacteria</taxon>
        <taxon>Pseudomonadati</taxon>
        <taxon>Bacteroidota</taxon>
        <taxon>Bacteroidia</taxon>
        <taxon>Bacteroidales</taxon>
        <taxon>Barnesiellaceae</taxon>
        <taxon>Coprobacter</taxon>
    </lineage>
</organism>
<evidence type="ECO:0000256" key="3">
    <source>
        <dbReference type="ARBA" id="ARBA00022723"/>
    </source>
</evidence>
<gene>
    <name evidence="12" type="primary">cas9</name>
    <name evidence="14" type="ORF">NMU02_11060</name>
</gene>
<evidence type="ECO:0000256" key="4">
    <source>
        <dbReference type="ARBA" id="ARBA00022759"/>
    </source>
</evidence>
<dbReference type="InterPro" id="IPR033114">
    <property type="entry name" value="HNH_CAS9"/>
</dbReference>
<evidence type="ECO:0000313" key="14">
    <source>
        <dbReference type="EMBL" id="MCP9612630.1"/>
    </source>
</evidence>
<feature type="binding site" evidence="12">
    <location>
        <position position="746"/>
    </location>
    <ligand>
        <name>Mg(2+)</name>
        <dbReference type="ChEBI" id="CHEBI:18420"/>
        <label>1</label>
    </ligand>
</feature>
<protein>
    <recommendedName>
        <fullName evidence="12">CRISPR-associated endonuclease Cas9</fullName>
        <ecNumber evidence="12">3.1.-.-</ecNumber>
    </recommendedName>
</protein>
<keyword evidence="10" id="KW-0464">Manganese</keyword>
<keyword evidence="8 12" id="KW-0051">Antiviral defense</keyword>
<accession>A0ABT1MJ26</accession>
<comment type="caution">
    <text evidence="14">The sequence shown here is derived from an EMBL/GenBank/DDBJ whole genome shotgun (WGS) entry which is preliminary data.</text>
</comment>
<dbReference type="PROSITE" id="PS51749">
    <property type="entry name" value="HNH_CAS9"/>
    <property type="match status" value="1"/>
</dbReference>
<feature type="binding site" evidence="12">
    <location>
        <position position="10"/>
    </location>
    <ligand>
        <name>Mg(2+)</name>
        <dbReference type="ChEBI" id="CHEBI:18420"/>
        <label>2</label>
    </ligand>
</feature>
<dbReference type="Pfam" id="PF18541">
    <property type="entry name" value="RuvC_III"/>
    <property type="match status" value="1"/>
</dbReference>
<sequence length="1518" mass="179012">METCKILGLDLGPNSIGWALIEKNVERPEGKIIAAGSRILPMNQRMLSDFEKGVTVSQTAERRLYRSMRRLKERHRLRRQRLLRVLHILGFLPSYFDEKFDFCKYGRLIDESEPKLPFAPLGNGKYEFAFTDSFNEMLSEFAEKYPEKVSGGKKVPYNWTLFYLRKKALSQKIKKEELAWILLNFNHKRGYYQLRGEVEKEEKGKKEEYYPLLVKEVRVGEVNRKGEQWYEVVLENGWVYRRTSKTPLNDWEGTVRDFIVTTFYDEKGNIKTDKDGREKRSFRAPGENDWTLIKKKTESDIEKSNLTVGAYIYDHILENPSVKIKGKLVATIERDHYRKELNAILKEQMKYHPELRDASLYKQCILQLYPNNEEHRKRILGKDISYLLENDIIFYHRPLKIKNSQLDDCPYETRYYVNKAGEKVRVPVKCIARSHPLFQEFRLWQFIQNLRIYARESEVEGNLIKEADVTSDFLKTAEDYAGLFSWLNEKKEIDQKGFFKYPAFKLKQGEKRYKWNFIENKAYPCNETRAGILLALQKAGIERSFLTAEIEISLWHLLYSVEDRREIEKALKKFAAKYDLPAAFVDTFSKISPYKKEYGAYSEKAIRKLLPLMRMGSYWDKKNIGFEVEERILKIINGEYDPGVSDRAREKVCEKTSIDDFNGMPLWQACYVVYNRHSESGDIRYWKTPEDIRSYLRDEFRQYSLRNPIVEQVITETLRVVAEIWDYYGNGRPGFFDEIHLEMGREMKQTKDERSRESQRNIENENTNRRIRALLLSLSEDIKGIRPYSPSQQEILRIYETDVLCTQKDIPEDIEKISRSSNPSRSELLRYKLWLEQKYRSPYTGEMIPLSRLFTPEYQIEHIIPKKRYFDDSYNNKVICESYVNRQKDNMLAYEYINKGSLDIPLLSPGQYVAYVRENYKNNPVKMKNLLMEDVPQNFTQRQMNDSRYIARIVKSLLSNVIREEDEQEDKSKHMVVCDGKHTARLRRSWGLDDVWNDLIYHRFERLNEITHSENYGYWTQKEGKRYFLTSVPSDVNYTVQKKRLDHRHHILDAILIAVMTVNHINYLSNRHANENDPKDKDKKGPYIMRNILCEKKWDTSHSNYEWIFKKPWPTFTQEVKEILSRSLVSFKQNLRIINKTNNRYRKWSIDENGIRKKVSVLQSSENHWAVRKPLHKETFYGKVTLKKKKQTSLSNAVKDWEMIADKDLKRYIGSLIAKYGTHKEIMKFFKGNDYKYKGKDIAKVEIYYSDSDIIASRTALGPDFTRKKILSVTDTGIQKILLRHLSKYDECEGDNIKENPGMAFSPEGIMTMNRNISELNNGKFHHPIYKVRCSEPLGCKFVVGSEGNKKTKYVEAASGTNLFYAVYTDEEGNRQYESVPLNVVVERCRQGEKVYDKSKYFTDKNGSKKWNLLFGLSPGDLVYVPTEEELATGHIDWSDIKSLFPRIYKMVSCTDKDSFYVPHTVAIPIVDKIEFEKMNKIGRDIYSGKMIKQVCYKIKTDRLGNIIAVNDKNISHD</sequence>
<dbReference type="InterPro" id="IPR028629">
    <property type="entry name" value="Cas9"/>
</dbReference>
<dbReference type="RefSeq" id="WP_255027961.1">
    <property type="nucleotide sequence ID" value="NZ_JANDHW010000012.1"/>
</dbReference>
<comment type="similarity">
    <text evidence="12">Belongs to the CRISPR-associated Cas9 family.</text>
</comment>
<dbReference type="HAMAP" id="MF_01480">
    <property type="entry name" value="Cas9"/>
    <property type="match status" value="1"/>
</dbReference>
<feature type="domain" description="HNH Cas9-type" evidence="13">
    <location>
        <begin position="781"/>
        <end position="944"/>
    </location>
</feature>
<feature type="active site" description="Proton acceptor for HNH nuclease domain" evidence="12">
    <location>
        <position position="862"/>
    </location>
</feature>
<comment type="domain">
    <text evidence="12">Has 2 endonuclease domains. The discontinuous RuvC-like domain cleaves the target DNA noncomplementary to crRNA while the HNH nuclease domain cleaves the target DNA complementary to crRNA.</text>
</comment>
<feature type="binding site" evidence="12">
    <location>
        <position position="1050"/>
    </location>
    <ligand>
        <name>Mg(2+)</name>
        <dbReference type="ChEBI" id="CHEBI:18420"/>
        <label>2</label>
    </ligand>
</feature>
<proteinExistence type="inferred from homology"/>
<comment type="subunit">
    <text evidence="11 12">Monomer. Binds crRNA and tracrRNA.</text>
</comment>
<dbReference type="Pfam" id="PF13395">
    <property type="entry name" value="HNH_4"/>
    <property type="match status" value="1"/>
</dbReference>
<dbReference type="Gene3D" id="3.30.420.10">
    <property type="entry name" value="Ribonuclease H-like superfamily/Ribonuclease H"/>
    <property type="match status" value="3"/>
</dbReference>
<evidence type="ECO:0000256" key="9">
    <source>
        <dbReference type="ARBA" id="ARBA00023125"/>
    </source>
</evidence>
<evidence type="ECO:0000256" key="8">
    <source>
        <dbReference type="ARBA" id="ARBA00023118"/>
    </source>
</evidence>
<evidence type="ECO:0000259" key="13">
    <source>
        <dbReference type="PROSITE" id="PS51749"/>
    </source>
</evidence>
<comment type="function">
    <text evidence="12">CRISPR (clustered regularly interspaced short palindromic repeat) is an adaptive immune system that provides protection against mobile genetic elements (viruses, transposable elements and conjugative plasmids). CRISPR clusters contain spacers, sequences complementary to antecedent mobile elements, and target invading nucleic acids. CRISPR clusters are transcribed and processed into CRISPR RNA (crRNA). In type II CRISPR systems correct processing of pre-crRNA requires a trans-encoded small RNA (tracrRNA), endogenous ribonuclease 3 (rnc) and this protein. The tracrRNA serves as a guide for ribonuclease 3-aided processing of pre-crRNA. Subsequently Cas9/crRNA/tracrRNA endonucleolytically cleaves linear or circular dsDNA target complementary to the spacer; Cas9 is inactive in the absence of the 2 guide RNAs (gRNA). Cas9 recognizes the protospacer adjacent motif (PAM) in the CRISPR repeat sequences to help distinguish self versus nonself, as targets within the bacterial CRISPR locus do not have PAMs. PAM recognition is also required for catalytic activity.</text>
</comment>
<keyword evidence="2 12" id="KW-0540">Nuclease</keyword>
<comment type="cofactor">
    <cofactor evidence="1 12">
        <name>Mg(2+)</name>
        <dbReference type="ChEBI" id="CHEBI:18420"/>
    </cofactor>
</comment>
<evidence type="ECO:0000256" key="2">
    <source>
        <dbReference type="ARBA" id="ARBA00022722"/>
    </source>
</evidence>
<feature type="binding site" evidence="12">
    <location>
        <position position="746"/>
    </location>
    <ligand>
        <name>Mg(2+)</name>
        <dbReference type="ChEBI" id="CHEBI:18420"/>
        <label>2</label>
    </ligand>
</feature>
<evidence type="ECO:0000256" key="10">
    <source>
        <dbReference type="ARBA" id="ARBA00023211"/>
    </source>
</evidence>
<evidence type="ECO:0000256" key="12">
    <source>
        <dbReference type="HAMAP-Rule" id="MF_01480"/>
    </source>
</evidence>
<feature type="binding site" evidence="12">
    <location>
        <position position="10"/>
    </location>
    <ligand>
        <name>Mg(2+)</name>
        <dbReference type="ChEBI" id="CHEBI:18420"/>
        <label>1</label>
    </ligand>
</feature>
<keyword evidence="3 12" id="KW-0479">Metal-binding</keyword>
<evidence type="ECO:0000256" key="6">
    <source>
        <dbReference type="ARBA" id="ARBA00022842"/>
    </source>
</evidence>
<dbReference type="EMBL" id="JANDHW010000012">
    <property type="protein sequence ID" value="MCP9612630.1"/>
    <property type="molecule type" value="Genomic_DNA"/>
</dbReference>
<reference evidence="14 15" key="1">
    <citation type="submission" date="2022-07" db="EMBL/GenBank/DDBJ databases">
        <title>Fecal culturing of patients with breast cancer.</title>
        <authorList>
            <person name="Teng N.M.Y."/>
            <person name="Kiu R."/>
            <person name="Evans R."/>
            <person name="Baker D.J."/>
            <person name="Zenner C."/>
            <person name="Robinson S.D."/>
            <person name="Hall L.J."/>
        </authorList>
    </citation>
    <scope>NUCLEOTIDE SEQUENCE [LARGE SCALE GENOMIC DNA]</scope>
    <source>
        <strain evidence="14 15">LH1063</strain>
    </source>
</reference>
<keyword evidence="5 12" id="KW-0378">Hydrolase</keyword>
<dbReference type="EC" id="3.1.-.-" evidence="12"/>
<keyword evidence="6 12" id="KW-0460">Magnesium</keyword>
<keyword evidence="7 12" id="KW-0694">RNA-binding</keyword>